<evidence type="ECO:0000259" key="4">
    <source>
        <dbReference type="PROSITE" id="PS51898"/>
    </source>
</evidence>
<dbReference type="GO" id="GO:0015074">
    <property type="term" value="P:DNA integration"/>
    <property type="evidence" value="ECO:0007669"/>
    <property type="project" value="InterPro"/>
</dbReference>
<evidence type="ECO:0000256" key="1">
    <source>
        <dbReference type="ARBA" id="ARBA00008857"/>
    </source>
</evidence>
<dbReference type="InterPro" id="IPR010998">
    <property type="entry name" value="Integrase_recombinase_N"/>
</dbReference>
<evidence type="ECO:0000313" key="6">
    <source>
        <dbReference type="Proteomes" id="UP000515909"/>
    </source>
</evidence>
<dbReference type="GO" id="GO:0003677">
    <property type="term" value="F:DNA binding"/>
    <property type="evidence" value="ECO:0007669"/>
    <property type="project" value="UniProtKB-KW"/>
</dbReference>
<dbReference type="EMBL" id="CP060286">
    <property type="protein sequence ID" value="QNK39820.1"/>
    <property type="molecule type" value="Genomic_DNA"/>
</dbReference>
<sequence length="325" mass="37260">MAGAAQAQYFKLYLPELQENDQRQDDSFFQTDEVKVKEVTGDEINAYYTTIRADGLKGTTAQRHHAMLHRAFQQAVKRRIIPSNPCQQADRPKSVPFIGNYYNAEELKEFLNCVEGDSIRLVIILAAYYGLRRSEVLGLKWSAVDFTAKTVSIRHKILEEETKNGVVLKGYDVMKTKSSYCTLPLIFHVEEELLAEKVRQAEMRKVMRGSYSKEYTEYICVDALGRLITPQYVSNHFQVILKENGLRKIRFHDLRHSCASLLLANNIPMKMIQDWLRHSDMATTANIYSHIDSSSKLASANMIEEVLGVTEDQDNPENDKDEKPE</sequence>
<dbReference type="RefSeq" id="WP_187034796.1">
    <property type="nucleotide sequence ID" value="NZ_CP060286.1"/>
</dbReference>
<dbReference type="InterPro" id="IPR011010">
    <property type="entry name" value="DNA_brk_join_enz"/>
</dbReference>
<dbReference type="AlphaFoldDB" id="A0A7G8T879"/>
<protein>
    <submittedName>
        <fullName evidence="5">Site-specific integrase</fullName>
    </submittedName>
</protein>
<dbReference type="PROSITE" id="PS51898">
    <property type="entry name" value="TYR_RECOMBINASE"/>
    <property type="match status" value="1"/>
</dbReference>
<dbReference type="GO" id="GO:0006310">
    <property type="term" value="P:DNA recombination"/>
    <property type="evidence" value="ECO:0007669"/>
    <property type="project" value="UniProtKB-KW"/>
</dbReference>
<evidence type="ECO:0000313" key="5">
    <source>
        <dbReference type="EMBL" id="QNK39820.1"/>
    </source>
</evidence>
<dbReference type="Proteomes" id="UP000515909">
    <property type="component" value="Chromosome"/>
</dbReference>
<comment type="similarity">
    <text evidence="1">Belongs to the 'phage' integrase family.</text>
</comment>
<keyword evidence="3" id="KW-0233">DNA recombination</keyword>
<keyword evidence="2" id="KW-0238">DNA-binding</keyword>
<evidence type="ECO:0000256" key="2">
    <source>
        <dbReference type="ARBA" id="ARBA00023125"/>
    </source>
</evidence>
<name>A0A7G8T879_9FIRM</name>
<dbReference type="InterPro" id="IPR050090">
    <property type="entry name" value="Tyrosine_recombinase_XerCD"/>
</dbReference>
<dbReference type="Gene3D" id="1.10.443.10">
    <property type="entry name" value="Intergrase catalytic core"/>
    <property type="match status" value="1"/>
</dbReference>
<dbReference type="Gene3D" id="1.10.150.130">
    <property type="match status" value="1"/>
</dbReference>
<dbReference type="InterPro" id="IPR002104">
    <property type="entry name" value="Integrase_catalytic"/>
</dbReference>
<evidence type="ECO:0000256" key="3">
    <source>
        <dbReference type="ARBA" id="ARBA00023172"/>
    </source>
</evidence>
<proteinExistence type="inferred from homology"/>
<reference evidence="5 6" key="1">
    <citation type="submission" date="2020-08" db="EMBL/GenBank/DDBJ databases">
        <title>The isolate Caproiciproducens sp. 7D4C2 produces n-caproate at mildly acidic conditions from hexoses: genome and rBOX comparison with related strains and chain-elongating bacteria.</title>
        <authorList>
            <person name="Esquivel-Elizondo S."/>
            <person name="Bagci C."/>
            <person name="Temovska M."/>
            <person name="Jeon B.S."/>
            <person name="Bessarab I."/>
            <person name="Williams R.B.H."/>
            <person name="Huson D.H."/>
            <person name="Angenent L.T."/>
        </authorList>
    </citation>
    <scope>NUCLEOTIDE SEQUENCE [LARGE SCALE GENOMIC DNA]</scope>
    <source>
        <strain evidence="5 6">7D4C2</strain>
    </source>
</reference>
<dbReference type="KEGG" id="cfem:HCR03_13985"/>
<organism evidence="5 6">
    <name type="scientific">Caproicibacter fermentans</name>
    <dbReference type="NCBI Taxonomy" id="2576756"/>
    <lineage>
        <taxon>Bacteria</taxon>
        <taxon>Bacillati</taxon>
        <taxon>Bacillota</taxon>
        <taxon>Clostridia</taxon>
        <taxon>Eubacteriales</taxon>
        <taxon>Acutalibacteraceae</taxon>
        <taxon>Caproicibacter</taxon>
    </lineage>
</organism>
<gene>
    <name evidence="5" type="ORF">HCR03_13985</name>
</gene>
<dbReference type="PANTHER" id="PTHR30349">
    <property type="entry name" value="PHAGE INTEGRASE-RELATED"/>
    <property type="match status" value="1"/>
</dbReference>
<dbReference type="SUPFAM" id="SSF56349">
    <property type="entry name" value="DNA breaking-rejoining enzymes"/>
    <property type="match status" value="1"/>
</dbReference>
<dbReference type="Pfam" id="PF00589">
    <property type="entry name" value="Phage_integrase"/>
    <property type="match status" value="1"/>
</dbReference>
<dbReference type="PANTHER" id="PTHR30349:SF41">
    <property type="entry name" value="INTEGRASE_RECOMBINASE PROTEIN MJ0367-RELATED"/>
    <property type="match status" value="1"/>
</dbReference>
<dbReference type="InterPro" id="IPR013762">
    <property type="entry name" value="Integrase-like_cat_sf"/>
</dbReference>
<dbReference type="CDD" id="cd01189">
    <property type="entry name" value="INT_ICEBs1_C_like"/>
    <property type="match status" value="1"/>
</dbReference>
<accession>A0A7G8T879</accession>
<feature type="domain" description="Tyr recombinase" evidence="4">
    <location>
        <begin position="97"/>
        <end position="302"/>
    </location>
</feature>